<protein>
    <submittedName>
        <fullName evidence="1">tRNA pseudouridine(38-40) synthase TruA</fullName>
    </submittedName>
</protein>
<dbReference type="Proteomes" id="UP000224460">
    <property type="component" value="Unassembled WGS sequence"/>
</dbReference>
<organism evidence="1 2">
    <name type="scientific">Sporanaerobium hydrogeniformans</name>
    <dbReference type="NCBI Taxonomy" id="3072179"/>
    <lineage>
        <taxon>Bacteria</taxon>
        <taxon>Bacillati</taxon>
        <taxon>Bacillota</taxon>
        <taxon>Clostridia</taxon>
        <taxon>Lachnospirales</taxon>
        <taxon>Lachnospiraceae</taxon>
        <taxon>Sporanaerobium</taxon>
    </lineage>
</organism>
<evidence type="ECO:0000313" key="1">
    <source>
        <dbReference type="EMBL" id="PHV71299.1"/>
    </source>
</evidence>
<sequence length="248" mass="27834">MSRFKLIVAYDGTHYHGFAKQPNGITIQELLEKAAEAILNQPIHVIGAGRTDTGVHAKAQCCVFDATTEIMPERLVKAINSKLPRDVVVQSIELVSEAFHPRYAAKRKTYRYQIHNGKVQDPFIYRYAYFYPYKLDLRKMQEAATHIVGKHDFAAFCSAGSSVKTTIREVYRLEITKQGELIQIDICGNGFLYNMVRIIVGTLIEVGIGRKAPDSLVTIIESKNRKLASPTAPPQGLMMLNIEYGEEA</sequence>
<reference evidence="1" key="1">
    <citation type="submission" date="2017-10" db="EMBL/GenBank/DDBJ databases">
        <title>Genome sequence of cellulolytic Lachnospiraceae bacterium XHS1971 isolated from hotspring sediment.</title>
        <authorList>
            <person name="Vasudevan G."/>
            <person name="Joshi A.J."/>
            <person name="Hivarkar S."/>
            <person name="Lanjekar V.B."/>
            <person name="Dhakephalkar P.K."/>
            <person name="Dagar S."/>
        </authorList>
    </citation>
    <scope>NUCLEOTIDE SEQUENCE</scope>
    <source>
        <strain evidence="1">XHS1971</strain>
    </source>
</reference>
<proteinExistence type="predicted"/>
<dbReference type="EMBL" id="PEDL01000004">
    <property type="protein sequence ID" value="PHV71299.1"/>
    <property type="molecule type" value="Genomic_DNA"/>
</dbReference>
<gene>
    <name evidence="1" type="ORF">CS063_06305</name>
</gene>
<comment type="caution">
    <text evidence="1">The sequence shown here is derived from an EMBL/GenBank/DDBJ whole genome shotgun (WGS) entry which is preliminary data.</text>
</comment>
<name>A0AC61DDC0_9FIRM</name>
<keyword evidence="2" id="KW-1185">Reference proteome</keyword>
<accession>A0AC61DDC0</accession>
<evidence type="ECO:0000313" key="2">
    <source>
        <dbReference type="Proteomes" id="UP000224460"/>
    </source>
</evidence>